<evidence type="ECO:0000313" key="9">
    <source>
        <dbReference type="Proteomes" id="UP000284751"/>
    </source>
</evidence>
<dbReference type="Pfam" id="PF00550">
    <property type="entry name" value="PP-binding"/>
    <property type="match status" value="1"/>
</dbReference>
<keyword evidence="6" id="KW-0275">Fatty acid biosynthesis</keyword>
<reference evidence="8 9" key="1">
    <citation type="submission" date="2018-08" db="EMBL/GenBank/DDBJ databases">
        <title>A genome reference for cultivated species of the human gut microbiota.</title>
        <authorList>
            <person name="Zou Y."/>
            <person name="Xue W."/>
            <person name="Luo G."/>
        </authorList>
    </citation>
    <scope>NUCLEOTIDE SEQUENCE [LARGE SCALE GENOMIC DNA]</scope>
    <source>
        <strain evidence="8 9">AF28-26</strain>
    </source>
</reference>
<dbReference type="GO" id="GO:0009245">
    <property type="term" value="P:lipid A biosynthetic process"/>
    <property type="evidence" value="ECO:0007669"/>
    <property type="project" value="TreeGrafter"/>
</dbReference>
<keyword evidence="5" id="KW-0443">Lipid metabolism</keyword>
<comment type="caution">
    <text evidence="8">The sequence shown here is derived from an EMBL/GenBank/DDBJ whole genome shotgun (WGS) entry which is preliminary data.</text>
</comment>
<sequence>MLKLIQEIIYNVTGKSNITDDTDFVKDLELNSFDVMNIVCAFEEYFDVTIPTRDVWKMHQVKDVIKYMEDKGIELPKK</sequence>
<proteinExistence type="predicted"/>
<keyword evidence="1" id="KW-0596">Phosphopantetheine</keyword>
<name>A0A412B0A2_9FIRM</name>
<dbReference type="Proteomes" id="UP000284751">
    <property type="component" value="Unassembled WGS sequence"/>
</dbReference>
<protein>
    <submittedName>
        <fullName evidence="8">Acyl carrier protein</fullName>
    </submittedName>
</protein>
<dbReference type="GO" id="GO:0016020">
    <property type="term" value="C:membrane"/>
    <property type="evidence" value="ECO:0007669"/>
    <property type="project" value="GOC"/>
</dbReference>
<accession>A0A412B0A2</accession>
<evidence type="ECO:0000313" key="8">
    <source>
        <dbReference type="EMBL" id="RGQ43699.1"/>
    </source>
</evidence>
<evidence type="ECO:0000256" key="1">
    <source>
        <dbReference type="ARBA" id="ARBA00022450"/>
    </source>
</evidence>
<evidence type="ECO:0000259" key="7">
    <source>
        <dbReference type="PROSITE" id="PS50075"/>
    </source>
</evidence>
<dbReference type="InterPro" id="IPR009081">
    <property type="entry name" value="PP-bd_ACP"/>
</dbReference>
<organism evidence="8 9">
    <name type="scientific">[Clostridium] leptum</name>
    <dbReference type="NCBI Taxonomy" id="1535"/>
    <lineage>
        <taxon>Bacteria</taxon>
        <taxon>Bacillati</taxon>
        <taxon>Bacillota</taxon>
        <taxon>Clostridia</taxon>
        <taxon>Eubacteriales</taxon>
        <taxon>Oscillospiraceae</taxon>
        <taxon>Oscillospiraceae incertae sedis</taxon>
    </lineage>
</organism>
<dbReference type="PROSITE" id="PS50075">
    <property type="entry name" value="CARRIER"/>
    <property type="match status" value="1"/>
</dbReference>
<evidence type="ECO:0000256" key="6">
    <source>
        <dbReference type="ARBA" id="ARBA00023160"/>
    </source>
</evidence>
<keyword evidence="4" id="KW-0276">Fatty acid metabolism</keyword>
<evidence type="ECO:0000256" key="2">
    <source>
        <dbReference type="ARBA" id="ARBA00022516"/>
    </source>
</evidence>
<dbReference type="InterPro" id="IPR003231">
    <property type="entry name" value="ACP"/>
</dbReference>
<dbReference type="AlphaFoldDB" id="A0A412B0A2"/>
<feature type="domain" description="Carrier" evidence="7">
    <location>
        <begin position="1"/>
        <end position="72"/>
    </location>
</feature>
<evidence type="ECO:0000256" key="4">
    <source>
        <dbReference type="ARBA" id="ARBA00022832"/>
    </source>
</evidence>
<dbReference type="GO" id="GO:0000035">
    <property type="term" value="F:acyl binding"/>
    <property type="evidence" value="ECO:0007669"/>
    <property type="project" value="TreeGrafter"/>
</dbReference>
<dbReference type="Gene3D" id="1.10.1200.10">
    <property type="entry name" value="ACP-like"/>
    <property type="match status" value="1"/>
</dbReference>
<evidence type="ECO:0000256" key="5">
    <source>
        <dbReference type="ARBA" id="ARBA00023098"/>
    </source>
</evidence>
<dbReference type="PANTHER" id="PTHR20863">
    <property type="entry name" value="ACYL CARRIER PROTEIN"/>
    <property type="match status" value="1"/>
</dbReference>
<dbReference type="SUPFAM" id="SSF47336">
    <property type="entry name" value="ACP-like"/>
    <property type="match status" value="1"/>
</dbReference>
<dbReference type="GO" id="GO:0000036">
    <property type="term" value="F:acyl carrier activity"/>
    <property type="evidence" value="ECO:0007669"/>
    <property type="project" value="TreeGrafter"/>
</dbReference>
<dbReference type="GO" id="GO:0005829">
    <property type="term" value="C:cytosol"/>
    <property type="evidence" value="ECO:0007669"/>
    <property type="project" value="TreeGrafter"/>
</dbReference>
<dbReference type="InterPro" id="IPR036736">
    <property type="entry name" value="ACP-like_sf"/>
</dbReference>
<keyword evidence="2" id="KW-0444">Lipid biosynthesis</keyword>
<keyword evidence="3" id="KW-0597">Phosphoprotein</keyword>
<gene>
    <name evidence="8" type="ORF">DWY99_02610</name>
</gene>
<dbReference type="PANTHER" id="PTHR20863:SF76">
    <property type="entry name" value="CARRIER DOMAIN-CONTAINING PROTEIN"/>
    <property type="match status" value="1"/>
</dbReference>
<dbReference type="EMBL" id="QRTC01000005">
    <property type="protein sequence ID" value="RGQ43699.1"/>
    <property type="molecule type" value="Genomic_DNA"/>
</dbReference>
<evidence type="ECO:0000256" key="3">
    <source>
        <dbReference type="ARBA" id="ARBA00022553"/>
    </source>
</evidence>